<comment type="similarity">
    <text evidence="2">Belongs to the DivIVA family.</text>
</comment>
<dbReference type="AlphaFoldDB" id="A0A6G4XMF3"/>
<protein>
    <recommendedName>
        <fullName evidence="3">Cell wall synthesis protein Wag31</fullName>
    </recommendedName>
    <alternativeName>
        <fullName evidence="8">Antigen 84</fullName>
    </alternativeName>
</protein>
<dbReference type="NCBIfam" id="TIGR03544">
    <property type="entry name" value="DivI1A_domain"/>
    <property type="match status" value="1"/>
</dbReference>
<dbReference type="EMBL" id="JAAKZW010000080">
    <property type="protein sequence ID" value="NGO77884.1"/>
    <property type="molecule type" value="Genomic_DNA"/>
</dbReference>
<reference evidence="10 11" key="1">
    <citation type="submission" date="2020-02" db="EMBL/GenBank/DDBJ databases">
        <title>Whole-genome analyses of novel actinobacteria.</title>
        <authorList>
            <person name="Sahin N."/>
            <person name="Tokatli A."/>
        </authorList>
    </citation>
    <scope>NUCLEOTIDE SEQUENCE [LARGE SCALE GENOMIC DNA]</scope>
    <source>
        <strain evidence="10 11">YC504</strain>
    </source>
</reference>
<sequence length="231" mass="25927">MNEHEVAERALSEHKVNAHEVNAHDVIDRHPEVPGQQRPLLTPDDVHHKWFTTTRLREGYDLGEVDTFLQDVEYTLAHLHRDNADLRRRHPAPADTGHDAARIIALADRTAGQAIAAACAEAQRIIDEARAKAGHLEQEATARAAQASAHAEQAAADHLHTLDREIRAKRSELEALTSSRLTLERQLTGLRTLLADYRSRVTVHFDDHLEDLERQTEQYLGSAWPSVERGG</sequence>
<evidence type="ECO:0000256" key="5">
    <source>
        <dbReference type="ARBA" id="ARBA00022618"/>
    </source>
</evidence>
<dbReference type="InterPro" id="IPR007793">
    <property type="entry name" value="DivIVA_fam"/>
</dbReference>
<proteinExistence type="inferred from homology"/>
<comment type="caution">
    <text evidence="10">The sequence shown here is derived from an EMBL/GenBank/DDBJ whole genome shotgun (WGS) entry which is preliminary data.</text>
</comment>
<evidence type="ECO:0000313" key="10">
    <source>
        <dbReference type="EMBL" id="NGO77884.1"/>
    </source>
</evidence>
<dbReference type="Pfam" id="PF05103">
    <property type="entry name" value="DivIVA"/>
    <property type="match status" value="1"/>
</dbReference>
<accession>A0A6G4XMF3</accession>
<keyword evidence="6 9" id="KW-0175">Coiled coil</keyword>
<comment type="subcellular location">
    <subcellularLocation>
        <location evidence="1">Cytoplasm</location>
    </subcellularLocation>
</comment>
<dbReference type="PANTHER" id="PTHR35794">
    <property type="entry name" value="CELL DIVISION PROTEIN DIVIVA"/>
    <property type="match status" value="1"/>
</dbReference>
<evidence type="ECO:0000256" key="6">
    <source>
        <dbReference type="ARBA" id="ARBA00023054"/>
    </source>
</evidence>
<evidence type="ECO:0000256" key="7">
    <source>
        <dbReference type="ARBA" id="ARBA00023306"/>
    </source>
</evidence>
<evidence type="ECO:0000256" key="2">
    <source>
        <dbReference type="ARBA" id="ARBA00009008"/>
    </source>
</evidence>
<evidence type="ECO:0000256" key="1">
    <source>
        <dbReference type="ARBA" id="ARBA00004496"/>
    </source>
</evidence>
<organism evidence="10 11">
    <name type="scientific">Streptomyces mesophilus</name>
    <dbReference type="NCBI Taxonomy" id="1775132"/>
    <lineage>
        <taxon>Bacteria</taxon>
        <taxon>Bacillati</taxon>
        <taxon>Actinomycetota</taxon>
        <taxon>Actinomycetes</taxon>
        <taxon>Kitasatosporales</taxon>
        <taxon>Streptomycetaceae</taxon>
        <taxon>Streptomyces</taxon>
    </lineage>
</organism>
<evidence type="ECO:0000256" key="3">
    <source>
        <dbReference type="ARBA" id="ARBA00018787"/>
    </source>
</evidence>
<keyword evidence="5" id="KW-0132">Cell division</keyword>
<dbReference type="PANTHER" id="PTHR35794:SF2">
    <property type="entry name" value="CELL DIVISION PROTEIN DIVIVA"/>
    <property type="match status" value="1"/>
</dbReference>
<gene>
    <name evidence="10" type="ORF">G6045_19790</name>
</gene>
<name>A0A6G4XMF3_9ACTN</name>
<evidence type="ECO:0000313" key="11">
    <source>
        <dbReference type="Proteomes" id="UP000481109"/>
    </source>
</evidence>
<dbReference type="Gene3D" id="6.10.250.660">
    <property type="match status" value="1"/>
</dbReference>
<dbReference type="GO" id="GO:0005737">
    <property type="term" value="C:cytoplasm"/>
    <property type="evidence" value="ECO:0007669"/>
    <property type="project" value="UniProtKB-SubCell"/>
</dbReference>
<evidence type="ECO:0000256" key="4">
    <source>
        <dbReference type="ARBA" id="ARBA00022490"/>
    </source>
</evidence>
<keyword evidence="7" id="KW-0131">Cell cycle</keyword>
<evidence type="ECO:0000256" key="9">
    <source>
        <dbReference type="SAM" id="Coils"/>
    </source>
</evidence>
<dbReference type="GO" id="GO:0051301">
    <property type="term" value="P:cell division"/>
    <property type="evidence" value="ECO:0007669"/>
    <property type="project" value="UniProtKB-KW"/>
</dbReference>
<dbReference type="RefSeq" id="WP_165333339.1">
    <property type="nucleotide sequence ID" value="NZ_JAAKZW010000080.1"/>
</dbReference>
<dbReference type="InterPro" id="IPR019933">
    <property type="entry name" value="DivIVA_domain"/>
</dbReference>
<keyword evidence="11" id="KW-1185">Reference proteome</keyword>
<evidence type="ECO:0000256" key="8">
    <source>
        <dbReference type="ARBA" id="ARBA00031737"/>
    </source>
</evidence>
<feature type="coiled-coil region" evidence="9">
    <location>
        <begin position="119"/>
        <end position="186"/>
    </location>
</feature>
<keyword evidence="4" id="KW-0963">Cytoplasm</keyword>
<dbReference type="Proteomes" id="UP000481109">
    <property type="component" value="Unassembled WGS sequence"/>
</dbReference>